<comment type="caution">
    <text evidence="2">The sequence shown here is derived from an EMBL/GenBank/DDBJ whole genome shotgun (WGS) entry which is preliminary data.</text>
</comment>
<dbReference type="AlphaFoldDB" id="A0AAV8X4E8"/>
<dbReference type="EMBL" id="JAPWTK010001218">
    <property type="protein sequence ID" value="KAJ8933473.1"/>
    <property type="molecule type" value="Genomic_DNA"/>
</dbReference>
<protein>
    <submittedName>
        <fullName evidence="2">Uncharacterized protein</fullName>
    </submittedName>
</protein>
<organism evidence="2 3">
    <name type="scientific">Aromia moschata</name>
    <dbReference type="NCBI Taxonomy" id="1265417"/>
    <lineage>
        <taxon>Eukaryota</taxon>
        <taxon>Metazoa</taxon>
        <taxon>Ecdysozoa</taxon>
        <taxon>Arthropoda</taxon>
        <taxon>Hexapoda</taxon>
        <taxon>Insecta</taxon>
        <taxon>Pterygota</taxon>
        <taxon>Neoptera</taxon>
        <taxon>Endopterygota</taxon>
        <taxon>Coleoptera</taxon>
        <taxon>Polyphaga</taxon>
        <taxon>Cucujiformia</taxon>
        <taxon>Chrysomeloidea</taxon>
        <taxon>Cerambycidae</taxon>
        <taxon>Cerambycinae</taxon>
        <taxon>Callichromatini</taxon>
        <taxon>Aromia</taxon>
    </lineage>
</organism>
<keyword evidence="3" id="KW-1185">Reference proteome</keyword>
<reference evidence="2" key="1">
    <citation type="journal article" date="2023" name="Insect Mol. Biol.">
        <title>Genome sequencing provides insights into the evolution of gene families encoding plant cell wall-degrading enzymes in longhorned beetles.</title>
        <authorList>
            <person name="Shin N.R."/>
            <person name="Okamura Y."/>
            <person name="Kirsch R."/>
            <person name="Pauchet Y."/>
        </authorList>
    </citation>
    <scope>NUCLEOTIDE SEQUENCE</scope>
    <source>
        <strain evidence="2">AMC_N1</strain>
    </source>
</reference>
<accession>A0AAV8X4E8</accession>
<dbReference type="InterPro" id="IPR058240">
    <property type="entry name" value="rSAM_sf"/>
</dbReference>
<proteinExistence type="predicted"/>
<dbReference type="PANTHER" id="PTHR11918">
    <property type="entry name" value="RADICAL SAM PROTEINS"/>
    <property type="match status" value="1"/>
</dbReference>
<dbReference type="Gene3D" id="3.30.750.200">
    <property type="match status" value="1"/>
</dbReference>
<keyword evidence="1" id="KW-0808">Transferase</keyword>
<evidence type="ECO:0000313" key="3">
    <source>
        <dbReference type="Proteomes" id="UP001162162"/>
    </source>
</evidence>
<name>A0AAV8X4E8_9CUCU</name>
<dbReference type="PANTHER" id="PTHR11918:SF45">
    <property type="entry name" value="THREONYLCARBAMOYLADENOSINE TRNA METHYLTHIOTRANSFERASE"/>
    <property type="match status" value="1"/>
</dbReference>
<evidence type="ECO:0000256" key="1">
    <source>
        <dbReference type="ARBA" id="ARBA00022679"/>
    </source>
</evidence>
<dbReference type="Proteomes" id="UP001162162">
    <property type="component" value="Unassembled WGS sequence"/>
</dbReference>
<sequence>MAGQLAAYGYKNEIQAAQKLGKYVVVAGCVPQVPGMTIATDIICGFPTETEADFDETMSLCERYKFPSLFINHLPQVPQF</sequence>
<dbReference type="SUPFAM" id="SSF102114">
    <property type="entry name" value="Radical SAM enzymes"/>
    <property type="match status" value="1"/>
</dbReference>
<evidence type="ECO:0000313" key="2">
    <source>
        <dbReference type="EMBL" id="KAJ8933473.1"/>
    </source>
</evidence>
<dbReference type="GO" id="GO:0005783">
    <property type="term" value="C:endoplasmic reticulum"/>
    <property type="evidence" value="ECO:0007669"/>
    <property type="project" value="TreeGrafter"/>
</dbReference>
<dbReference type="GO" id="GO:0035598">
    <property type="term" value="F:tRNA (N(6)-L-threonylcarbamoyladenosine(37)-C(2))-methylthiotransferase activity"/>
    <property type="evidence" value="ECO:0007669"/>
    <property type="project" value="TreeGrafter"/>
</dbReference>
<gene>
    <name evidence="2" type="ORF">NQ318_023067</name>
</gene>
<feature type="non-terminal residue" evidence="2">
    <location>
        <position position="80"/>
    </location>
</feature>